<feature type="region of interest" description="Disordered" evidence="10">
    <location>
        <begin position="178"/>
        <end position="247"/>
    </location>
</feature>
<keyword evidence="4 9" id="KW-0256">Endoplasmic reticulum</keyword>
<dbReference type="GO" id="GO:0045040">
    <property type="term" value="P:protein insertion into mitochondrial outer membrane"/>
    <property type="evidence" value="ECO:0007669"/>
    <property type="project" value="UniProtKB-UniRule"/>
</dbReference>
<dbReference type="EMBL" id="NHZQ01000121">
    <property type="protein sequence ID" value="PSK51955.1"/>
    <property type="molecule type" value="Genomic_DNA"/>
</dbReference>
<evidence type="ECO:0000256" key="9">
    <source>
        <dbReference type="HAMAP-Rule" id="MF_03104"/>
    </source>
</evidence>
<evidence type="ECO:0000256" key="5">
    <source>
        <dbReference type="ARBA" id="ARBA00023055"/>
    </source>
</evidence>
<feature type="compositionally biased region" description="Polar residues" evidence="10">
    <location>
        <begin position="187"/>
        <end position="196"/>
    </location>
</feature>
<evidence type="ECO:0000256" key="4">
    <source>
        <dbReference type="ARBA" id="ARBA00022824"/>
    </source>
</evidence>
<evidence type="ECO:0000256" key="2">
    <source>
        <dbReference type="ARBA" id="ARBA00022448"/>
    </source>
</evidence>
<evidence type="ECO:0000256" key="1">
    <source>
        <dbReference type="ARBA" id="ARBA00004370"/>
    </source>
</evidence>
<comment type="function">
    <text evidence="9">Component of the ERMES/MDM complex, which serves as a molecular tether to connect the endoplasmic reticulum (ER) and mitochondria. Components of this complex are involved in the control of mitochondrial shape and protein biogenesis, and function in nonvesicular lipid trafficking between the ER and mitochondria. MDM12 is required for the interaction of the ER-resident membrane protein MMM1 and the outer mitochondrial membrane-resident beta-barrel protein MDM10. The MDM12-MMM1 subcomplex functions in the major beta-barrel assembly pathway that is responsible for biogenesis of all mitochondrial outer membrane beta-barrel proteins, and acts in a late step after the SAM complex. The MDM10-MDM12-MMM1 subcomplex further acts in the TOM40-specific pathway after the action of the MDM12-MMM1 complex. Essential for establishing and maintaining the structure of mitochondria and maintenance of mtDNA nucleoids.</text>
</comment>
<keyword evidence="6" id="KW-0446">Lipid-binding</keyword>
<dbReference type="PANTHER" id="PTHR28204:SF1">
    <property type="entry name" value="MITOCHONDRIAL DISTRIBUTION AND MORPHOLOGY PROTEIN 12"/>
    <property type="match status" value="1"/>
</dbReference>
<feature type="compositionally biased region" description="Low complexity" evidence="10">
    <location>
        <begin position="197"/>
        <end position="210"/>
    </location>
</feature>
<dbReference type="Proteomes" id="UP000243723">
    <property type="component" value="Unassembled WGS sequence"/>
</dbReference>
<accession>A0A2P7ZUQ7</accession>
<proteinExistence type="inferred from homology"/>
<dbReference type="AlphaFoldDB" id="A0A2P7ZUQ7"/>
<keyword evidence="5" id="KW-0445">Lipid transport</keyword>
<keyword evidence="7 9" id="KW-0496">Mitochondrion</keyword>
<dbReference type="OrthoDB" id="3356905at2759"/>
<dbReference type="CDD" id="cd21672">
    <property type="entry name" value="SMP_Mdm12"/>
    <property type="match status" value="1"/>
</dbReference>
<evidence type="ECO:0000256" key="7">
    <source>
        <dbReference type="ARBA" id="ARBA00023128"/>
    </source>
</evidence>
<comment type="caution">
    <text evidence="12">The sequence shown here is derived from an EMBL/GenBank/DDBJ whole genome shotgun (WGS) entry which is preliminary data.</text>
</comment>
<evidence type="ECO:0000256" key="6">
    <source>
        <dbReference type="ARBA" id="ARBA00023121"/>
    </source>
</evidence>
<comment type="subcellular location">
    <subcellularLocation>
        <location evidence="1">Membrane</location>
    </subcellularLocation>
    <subcellularLocation>
        <location evidence="9">Mitochondrion outer membrane</location>
        <topology evidence="9">Peripheral membrane protein</topology>
        <orientation evidence="9">Cytoplasmic side</orientation>
    </subcellularLocation>
    <subcellularLocation>
        <location evidence="9">Endoplasmic reticulum membrane</location>
        <topology evidence="9">Peripheral membrane protein</topology>
        <orientation evidence="9">Cytoplasmic side</orientation>
    </subcellularLocation>
    <text evidence="9">The ERMES/MDM complex localizes to a few discrete foci (around 10 per single cell), that represent mitochondria-endoplasmic reticulum junctions. These foci are often found next to mtDNA nucleoids.</text>
</comment>
<dbReference type="GO" id="GO:0032865">
    <property type="term" value="C:ERMES complex"/>
    <property type="evidence" value="ECO:0007669"/>
    <property type="project" value="UniProtKB-UniRule"/>
</dbReference>
<keyword evidence="13" id="KW-1185">Reference proteome</keyword>
<evidence type="ECO:0000313" key="12">
    <source>
        <dbReference type="EMBL" id="PSK51955.1"/>
    </source>
</evidence>
<feature type="compositionally biased region" description="Basic and acidic residues" evidence="10">
    <location>
        <begin position="97"/>
        <end position="108"/>
    </location>
</feature>
<gene>
    <name evidence="9" type="primary">MDM12</name>
    <name evidence="12" type="ORF">B9Z65_3222</name>
</gene>
<keyword evidence="2" id="KW-0813">Transport</keyword>
<dbReference type="GO" id="GO:0005789">
    <property type="term" value="C:endoplasmic reticulum membrane"/>
    <property type="evidence" value="ECO:0007669"/>
    <property type="project" value="UniProtKB-SubCell"/>
</dbReference>
<feature type="region of interest" description="Disordered" evidence="10">
    <location>
        <begin position="64"/>
        <end position="109"/>
    </location>
</feature>
<dbReference type="STRING" id="40998.A0A2P7ZUQ7"/>
<dbReference type="GO" id="GO:1990456">
    <property type="term" value="P:mitochondrion-endoplasmic reticulum membrane tethering"/>
    <property type="evidence" value="ECO:0007669"/>
    <property type="project" value="TreeGrafter"/>
</dbReference>
<reference evidence="12 13" key="1">
    <citation type="submission" date="2017-05" db="EMBL/GenBank/DDBJ databases">
        <title>Draft genome sequence of Elsinoe australis.</title>
        <authorList>
            <person name="Cheng Q."/>
        </authorList>
    </citation>
    <scope>NUCLEOTIDE SEQUENCE [LARGE SCALE GENOMIC DNA]</scope>
    <source>
        <strain evidence="12 13">NL1</strain>
    </source>
</reference>
<feature type="compositionally biased region" description="Polar residues" evidence="10">
    <location>
        <begin position="87"/>
        <end position="96"/>
    </location>
</feature>
<dbReference type="InterPro" id="IPR027532">
    <property type="entry name" value="Mdm12"/>
</dbReference>
<organism evidence="12 13">
    <name type="scientific">Elsinoe australis</name>
    <dbReference type="NCBI Taxonomy" id="40998"/>
    <lineage>
        <taxon>Eukaryota</taxon>
        <taxon>Fungi</taxon>
        <taxon>Dikarya</taxon>
        <taxon>Ascomycota</taxon>
        <taxon>Pezizomycotina</taxon>
        <taxon>Dothideomycetes</taxon>
        <taxon>Dothideomycetidae</taxon>
        <taxon>Myriangiales</taxon>
        <taxon>Elsinoaceae</taxon>
        <taxon>Elsinoe</taxon>
    </lineage>
</organism>
<dbReference type="PROSITE" id="PS51847">
    <property type="entry name" value="SMP"/>
    <property type="match status" value="1"/>
</dbReference>
<dbReference type="PANTHER" id="PTHR28204">
    <property type="entry name" value="MITOCHONDRIAL DISTRIBUTION AND MORPHOLOGY PROTEIN 12"/>
    <property type="match status" value="1"/>
</dbReference>
<dbReference type="GO" id="GO:0008289">
    <property type="term" value="F:lipid binding"/>
    <property type="evidence" value="ECO:0007669"/>
    <property type="project" value="UniProtKB-KW"/>
</dbReference>
<feature type="domain" description="SMP-LTD" evidence="11">
    <location>
        <begin position="1"/>
        <end position="391"/>
    </location>
</feature>
<dbReference type="HAMAP" id="MF_03104">
    <property type="entry name" value="Mdm12"/>
    <property type="match status" value="1"/>
</dbReference>
<feature type="compositionally biased region" description="Basic and acidic residues" evidence="10">
    <location>
        <begin position="213"/>
        <end position="244"/>
    </location>
</feature>
<evidence type="ECO:0000313" key="13">
    <source>
        <dbReference type="Proteomes" id="UP000243723"/>
    </source>
</evidence>
<sequence length="391" mass="42782">MSINIDWDTLTGGPDGAALAETIRAFVHDRFQKVALPRMIRSVQVHSFEFGGVSPTIEVKDVCDPLPDFYEDDQDSPGDSNDRGQDVAQTGLTSAKLTEDVSRKDDSAARALRVRTDGLTARTSRLPSVVESAPFRSTTPRLMGGMSNLGYFHLPLSAGLSGTSTPLAAVAGAHYPSWPEQHHHSSSNHNRATSFGSVTPPSTLTPTSRPTSRHQEWQSSREDLSLSAHDGHDSPLFEPHKETPEASPEDLQVVAHIAYDGNVKLSLTAEILLDYPTESFVGIPLLLNITGLKFDGIGILAHIKKKAHFCFLAPEDAEAVLDPGDTSDSSNERQRVGGLIEEIRLESEVGQKDGGKQVLKNVGKIEKFILEQVRKIFEDEFVYPSFWTFLV</sequence>
<keyword evidence="8 9" id="KW-0472">Membrane</keyword>
<evidence type="ECO:0000256" key="3">
    <source>
        <dbReference type="ARBA" id="ARBA00022787"/>
    </source>
</evidence>
<protein>
    <recommendedName>
        <fullName evidence="9">Mitochondrial distribution and morphology protein 12</fullName>
    </recommendedName>
    <alternativeName>
        <fullName evidence="9">Mitochondrial inheritance component MDM12</fullName>
    </alternativeName>
</protein>
<evidence type="ECO:0000256" key="8">
    <source>
        <dbReference type="ARBA" id="ARBA00023136"/>
    </source>
</evidence>
<name>A0A2P7ZUQ7_9PEZI</name>
<dbReference type="InterPro" id="IPR031468">
    <property type="entry name" value="SMP_LBD"/>
</dbReference>
<comment type="subunit">
    <text evidence="9">Component of the ER-mitochondria encounter structure (ERMES) or MDM complex, composed of MMM1, MDM10, MDM12 and MDM34. A MMM1 homodimer associates with one molecule of MDM12 on each side in a pairwise head-to-tail manner, and the SMP-LTD domains of MMM1 and MDM12 generate a continuous hydrophobic tunnel for phospholipid trafficking.</text>
</comment>
<keyword evidence="3 9" id="KW-1000">Mitochondrion outer membrane</keyword>
<evidence type="ECO:0000259" key="11">
    <source>
        <dbReference type="PROSITE" id="PS51847"/>
    </source>
</evidence>
<comment type="similarity">
    <text evidence="9">Belongs to the MDM12 family.</text>
</comment>
<dbReference type="GO" id="GO:0015914">
    <property type="term" value="P:phospholipid transport"/>
    <property type="evidence" value="ECO:0007669"/>
    <property type="project" value="TreeGrafter"/>
</dbReference>
<evidence type="ECO:0000256" key="10">
    <source>
        <dbReference type="SAM" id="MobiDB-lite"/>
    </source>
</evidence>
<dbReference type="Pfam" id="PF26544">
    <property type="entry name" value="Mdm12"/>
    <property type="match status" value="2"/>
</dbReference>